<keyword evidence="1" id="KW-0472">Membrane</keyword>
<feature type="transmembrane region" description="Helical" evidence="1">
    <location>
        <begin position="21"/>
        <end position="43"/>
    </location>
</feature>
<gene>
    <name evidence="2" type="ORF">GJ654_04110</name>
</gene>
<reference evidence="2 3" key="1">
    <citation type="submission" date="2019-11" db="EMBL/GenBank/DDBJ databases">
        <title>Whole-genome sequence of a Rhodoblastus acidophilus DSM 142.</title>
        <authorList>
            <person name="Kyndt J.A."/>
            <person name="Meyer T.E."/>
        </authorList>
    </citation>
    <scope>NUCLEOTIDE SEQUENCE [LARGE SCALE GENOMIC DNA]</scope>
    <source>
        <strain evidence="2 3">DSM 142</strain>
    </source>
</reference>
<dbReference type="Proteomes" id="UP000439113">
    <property type="component" value="Unassembled WGS sequence"/>
</dbReference>
<comment type="caution">
    <text evidence="2">The sequence shown here is derived from an EMBL/GenBank/DDBJ whole genome shotgun (WGS) entry which is preliminary data.</text>
</comment>
<feature type="transmembrane region" description="Helical" evidence="1">
    <location>
        <begin position="122"/>
        <end position="145"/>
    </location>
</feature>
<dbReference type="InterPro" id="IPR009781">
    <property type="entry name" value="DUF1345"/>
</dbReference>
<evidence type="ECO:0000313" key="3">
    <source>
        <dbReference type="Proteomes" id="UP000439113"/>
    </source>
</evidence>
<organism evidence="2 3">
    <name type="scientific">Rhodoblastus acidophilus</name>
    <name type="common">Rhodopseudomonas acidophila</name>
    <dbReference type="NCBI Taxonomy" id="1074"/>
    <lineage>
        <taxon>Bacteria</taxon>
        <taxon>Pseudomonadati</taxon>
        <taxon>Pseudomonadota</taxon>
        <taxon>Alphaproteobacteria</taxon>
        <taxon>Hyphomicrobiales</taxon>
        <taxon>Rhodoblastaceae</taxon>
        <taxon>Rhodoblastus</taxon>
    </lineage>
</organism>
<name>A0A6N8DN24_RHOAC</name>
<dbReference type="Pfam" id="PF07077">
    <property type="entry name" value="DUF1345"/>
    <property type="match status" value="1"/>
</dbReference>
<sequence length="232" mass="25145">MVTAAPARRFPKILRVARARPRLLFSVALGVAVGVLLPGHWWAATRGLIGWNVGCWTYLIAAAVMIVRSEHKDIHRRAALQDDGRNVVLILTALAAACSYGAIFAHLLAIKGAPIDAKTLHIALAISTIVGSWLLVHLAFALHYAHEFYRTAREEGPGKWSGGIQFPGEDRPDYPDFLYFSYVIGVACATADVNITGRPLRRLATAHCILAFFYNNAVLAMTINIGAGFVGG</sequence>
<protein>
    <submittedName>
        <fullName evidence="2">DUF1345 domain-containing protein</fullName>
    </submittedName>
</protein>
<accession>A0A6N8DN24</accession>
<evidence type="ECO:0000256" key="1">
    <source>
        <dbReference type="SAM" id="Phobius"/>
    </source>
</evidence>
<keyword evidence="1" id="KW-0812">Transmembrane</keyword>
<proteinExistence type="predicted"/>
<evidence type="ECO:0000313" key="2">
    <source>
        <dbReference type="EMBL" id="MTV30174.1"/>
    </source>
</evidence>
<dbReference type="AlphaFoldDB" id="A0A6N8DN24"/>
<feature type="transmembrane region" description="Helical" evidence="1">
    <location>
        <begin position="208"/>
        <end position="230"/>
    </location>
</feature>
<keyword evidence="1" id="KW-1133">Transmembrane helix</keyword>
<feature type="transmembrane region" description="Helical" evidence="1">
    <location>
        <begin position="49"/>
        <end position="67"/>
    </location>
</feature>
<dbReference type="EMBL" id="WNKS01000002">
    <property type="protein sequence ID" value="MTV30174.1"/>
    <property type="molecule type" value="Genomic_DNA"/>
</dbReference>
<feature type="transmembrane region" description="Helical" evidence="1">
    <location>
        <begin position="87"/>
        <end position="110"/>
    </location>
</feature>